<gene>
    <name evidence="1" type="ORF">CVT24_003785</name>
</gene>
<organism evidence="1 2">
    <name type="scientific">Panaeolus cyanescens</name>
    <dbReference type="NCBI Taxonomy" id="181874"/>
    <lineage>
        <taxon>Eukaryota</taxon>
        <taxon>Fungi</taxon>
        <taxon>Dikarya</taxon>
        <taxon>Basidiomycota</taxon>
        <taxon>Agaricomycotina</taxon>
        <taxon>Agaricomycetes</taxon>
        <taxon>Agaricomycetidae</taxon>
        <taxon>Agaricales</taxon>
        <taxon>Agaricineae</taxon>
        <taxon>Galeropsidaceae</taxon>
        <taxon>Panaeolus</taxon>
    </lineage>
</organism>
<dbReference type="EMBL" id="NHTK01005735">
    <property type="protein sequence ID" value="PPQ74678.1"/>
    <property type="molecule type" value="Genomic_DNA"/>
</dbReference>
<comment type="caution">
    <text evidence="1">The sequence shown here is derived from an EMBL/GenBank/DDBJ whole genome shotgun (WGS) entry which is preliminary data.</text>
</comment>
<reference evidence="1 2" key="1">
    <citation type="journal article" date="2018" name="Evol. Lett.">
        <title>Horizontal gene cluster transfer increased hallucinogenic mushroom diversity.</title>
        <authorList>
            <person name="Reynolds H.T."/>
            <person name="Vijayakumar V."/>
            <person name="Gluck-Thaler E."/>
            <person name="Korotkin H.B."/>
            <person name="Matheny P.B."/>
            <person name="Slot J.C."/>
        </authorList>
    </citation>
    <scope>NUCLEOTIDE SEQUENCE [LARGE SCALE GENOMIC DNA]</scope>
    <source>
        <strain evidence="1 2">2629</strain>
    </source>
</reference>
<proteinExistence type="predicted"/>
<accession>A0A409W843</accession>
<dbReference type="InParanoid" id="A0A409W843"/>
<sequence>MLVVRGNLTEYHRLYLGNLPSQLSSSRISCAQVDSEPGFTGLERAFLHREYIELFSQIEINPPLNLVLRSSLKEVDQRIVGYIDQLCKLGPLPAAFQKFNPRSIYYQYVIDTARFGIDNILAAKGGLAQLPSLPSNSEHRALLKARLFGLQFEYIRNYVFLHNLGPPPPEFEAQFASITPPMPDSIILKVYCLLECFKYWFRAKLALIRGIMRPNVAAPRKTEWSDAYSTTIAF</sequence>
<dbReference type="Proteomes" id="UP000284842">
    <property type="component" value="Unassembled WGS sequence"/>
</dbReference>
<protein>
    <submittedName>
        <fullName evidence="1">Uncharacterized protein</fullName>
    </submittedName>
</protein>
<evidence type="ECO:0000313" key="2">
    <source>
        <dbReference type="Proteomes" id="UP000284842"/>
    </source>
</evidence>
<evidence type="ECO:0000313" key="1">
    <source>
        <dbReference type="EMBL" id="PPQ74678.1"/>
    </source>
</evidence>
<dbReference type="AlphaFoldDB" id="A0A409W843"/>
<keyword evidence="2" id="KW-1185">Reference proteome</keyword>
<name>A0A409W843_9AGAR</name>